<dbReference type="Gene3D" id="3.40.50.1000">
    <property type="entry name" value="HAD superfamily/HAD-like"/>
    <property type="match status" value="1"/>
</dbReference>
<dbReference type="STRING" id="1871336.BBG48_01170"/>
<dbReference type="Pfam" id="PF13419">
    <property type="entry name" value="HAD_2"/>
    <property type="match status" value="1"/>
</dbReference>
<accession>A0A371IP84</accession>
<dbReference type="InterPro" id="IPR041492">
    <property type="entry name" value="HAD_2"/>
</dbReference>
<organism evidence="1 2">
    <name type="scientific">Criibacterium bergeronii</name>
    <dbReference type="NCBI Taxonomy" id="1871336"/>
    <lineage>
        <taxon>Bacteria</taxon>
        <taxon>Bacillati</taxon>
        <taxon>Bacillota</taxon>
        <taxon>Clostridia</taxon>
        <taxon>Peptostreptococcales</taxon>
        <taxon>Filifactoraceae</taxon>
        <taxon>Criibacterium</taxon>
    </lineage>
</organism>
<gene>
    <name evidence="1" type="ORF">BBG48_000895</name>
</gene>
<dbReference type="PANTHER" id="PTHR43434:SF1">
    <property type="entry name" value="PHOSPHOGLYCOLATE PHOSPHATASE"/>
    <property type="match status" value="1"/>
</dbReference>
<protein>
    <recommendedName>
        <fullName evidence="3">HAD family hydrolase</fullName>
    </recommendedName>
</protein>
<dbReference type="GO" id="GO:0008967">
    <property type="term" value="F:phosphoglycolate phosphatase activity"/>
    <property type="evidence" value="ECO:0007669"/>
    <property type="project" value="TreeGrafter"/>
</dbReference>
<proteinExistence type="predicted"/>
<evidence type="ECO:0000313" key="1">
    <source>
        <dbReference type="EMBL" id="RDY22302.1"/>
    </source>
</evidence>
<keyword evidence="2" id="KW-1185">Reference proteome</keyword>
<sequence>MDIYAPEIDKETRHTISVMIEKSMNRQMEEGHARLYRGIKQVLETLSKEHTLLFLSNCPTSYKDMARKIFAFDKYFSVYYWAQKHPHTPKYQIFSDYILKEQGEHKYVMVGDRFHDIEVGVKNNIPIIACLYGFGKKGELDDATYFAKKPLDILDIIDKIKNN</sequence>
<dbReference type="InterPro" id="IPR036412">
    <property type="entry name" value="HAD-like_sf"/>
</dbReference>
<dbReference type="SUPFAM" id="SSF56784">
    <property type="entry name" value="HAD-like"/>
    <property type="match status" value="1"/>
</dbReference>
<dbReference type="InterPro" id="IPR023214">
    <property type="entry name" value="HAD_sf"/>
</dbReference>
<reference evidence="1 2" key="1">
    <citation type="journal article" date="2016" name="Genome Announc.">
        <title>Draft Genome Sequence of Criibacterium bergeronii gen. nov., sp. nov., Strain CCRI-22567T, Isolated from a Vaginal Sample from a Woman with Bacterial Vaginosis.</title>
        <authorList>
            <person name="Maheux A.F."/>
            <person name="Berube E."/>
            <person name="Boudreau D.K."/>
            <person name="Raymond F."/>
            <person name="Corbeil J."/>
            <person name="Roy P.H."/>
            <person name="Boissinot M."/>
            <person name="Omar R.F."/>
        </authorList>
    </citation>
    <scope>NUCLEOTIDE SEQUENCE [LARGE SCALE GENOMIC DNA]</scope>
    <source>
        <strain evidence="1 2">CCRI-22567</strain>
    </source>
</reference>
<dbReference type="GO" id="GO:0006281">
    <property type="term" value="P:DNA repair"/>
    <property type="evidence" value="ECO:0007669"/>
    <property type="project" value="TreeGrafter"/>
</dbReference>
<dbReference type="EMBL" id="MBEW02000001">
    <property type="protein sequence ID" value="RDY22302.1"/>
    <property type="molecule type" value="Genomic_DNA"/>
</dbReference>
<evidence type="ECO:0008006" key="3">
    <source>
        <dbReference type="Google" id="ProtNLM"/>
    </source>
</evidence>
<dbReference type="Proteomes" id="UP000093352">
    <property type="component" value="Unassembled WGS sequence"/>
</dbReference>
<dbReference type="PANTHER" id="PTHR43434">
    <property type="entry name" value="PHOSPHOGLYCOLATE PHOSPHATASE"/>
    <property type="match status" value="1"/>
</dbReference>
<evidence type="ECO:0000313" key="2">
    <source>
        <dbReference type="Proteomes" id="UP000093352"/>
    </source>
</evidence>
<name>A0A371IP84_9FIRM</name>
<dbReference type="AlphaFoldDB" id="A0A371IP84"/>
<dbReference type="RefSeq" id="WP_068911699.1">
    <property type="nucleotide sequence ID" value="NZ_MBEW02000001.1"/>
</dbReference>
<comment type="caution">
    <text evidence="1">The sequence shown here is derived from an EMBL/GenBank/DDBJ whole genome shotgun (WGS) entry which is preliminary data.</text>
</comment>
<dbReference type="InterPro" id="IPR050155">
    <property type="entry name" value="HAD-like_hydrolase_sf"/>
</dbReference>